<protein>
    <recommendedName>
        <fullName evidence="1">Poly [ADP-ribose] polymerase</fullName>
        <shortName evidence="1">PARP</shortName>
        <ecNumber evidence="1">2.4.2.-</ecNumber>
    </recommendedName>
</protein>
<organism evidence="4 5">
    <name type="scientific">Klebsormidium nitens</name>
    <name type="common">Green alga</name>
    <name type="synonym">Ulothrix nitens</name>
    <dbReference type="NCBI Taxonomy" id="105231"/>
    <lineage>
        <taxon>Eukaryota</taxon>
        <taxon>Viridiplantae</taxon>
        <taxon>Streptophyta</taxon>
        <taxon>Klebsormidiophyceae</taxon>
        <taxon>Klebsormidiales</taxon>
        <taxon>Klebsormidiaceae</taxon>
        <taxon>Klebsormidium</taxon>
    </lineage>
</organism>
<feature type="compositionally biased region" description="Basic residues" evidence="2">
    <location>
        <begin position="149"/>
        <end position="163"/>
    </location>
</feature>
<evidence type="ECO:0000259" key="3">
    <source>
        <dbReference type="PROSITE" id="PS51059"/>
    </source>
</evidence>
<evidence type="ECO:0000256" key="2">
    <source>
        <dbReference type="SAM" id="MobiDB-lite"/>
    </source>
</evidence>
<proteinExistence type="predicted"/>
<dbReference type="PROSITE" id="PS51059">
    <property type="entry name" value="PARP_CATALYTIC"/>
    <property type="match status" value="1"/>
</dbReference>
<feature type="domain" description="PARP catalytic" evidence="3">
    <location>
        <begin position="192"/>
        <end position="397"/>
    </location>
</feature>
<dbReference type="Proteomes" id="UP000054558">
    <property type="component" value="Unassembled WGS sequence"/>
</dbReference>
<dbReference type="EMBL" id="DF237221">
    <property type="protein sequence ID" value="GAQ86138.1"/>
    <property type="molecule type" value="Genomic_DNA"/>
</dbReference>
<dbReference type="SUPFAM" id="SSF56399">
    <property type="entry name" value="ADP-ribosylation"/>
    <property type="match status" value="1"/>
</dbReference>
<keyword evidence="1" id="KW-0520">NAD</keyword>
<dbReference type="GO" id="GO:0003950">
    <property type="term" value="F:NAD+ poly-ADP-ribosyltransferase activity"/>
    <property type="evidence" value="ECO:0007669"/>
    <property type="project" value="UniProtKB-UniRule"/>
</dbReference>
<feature type="compositionally biased region" description="Basic and acidic residues" evidence="2">
    <location>
        <begin position="68"/>
        <end position="91"/>
    </location>
</feature>
<dbReference type="OrthoDB" id="6133115at2759"/>
<dbReference type="Gene3D" id="3.90.228.10">
    <property type="match status" value="1"/>
</dbReference>
<dbReference type="STRING" id="105231.A0A1Y1IDH6"/>
<evidence type="ECO:0000256" key="1">
    <source>
        <dbReference type="RuleBase" id="RU362114"/>
    </source>
</evidence>
<reference evidence="4 5" key="1">
    <citation type="journal article" date="2014" name="Nat. Commun.">
        <title>Klebsormidium flaccidum genome reveals primary factors for plant terrestrial adaptation.</title>
        <authorList>
            <person name="Hori K."/>
            <person name="Maruyama F."/>
            <person name="Fujisawa T."/>
            <person name="Togashi T."/>
            <person name="Yamamoto N."/>
            <person name="Seo M."/>
            <person name="Sato S."/>
            <person name="Yamada T."/>
            <person name="Mori H."/>
            <person name="Tajima N."/>
            <person name="Moriyama T."/>
            <person name="Ikeuchi M."/>
            <person name="Watanabe M."/>
            <person name="Wada H."/>
            <person name="Kobayashi K."/>
            <person name="Saito M."/>
            <person name="Masuda T."/>
            <person name="Sasaki-Sekimoto Y."/>
            <person name="Mashiguchi K."/>
            <person name="Awai K."/>
            <person name="Shimojima M."/>
            <person name="Masuda S."/>
            <person name="Iwai M."/>
            <person name="Nobusawa T."/>
            <person name="Narise T."/>
            <person name="Kondo S."/>
            <person name="Saito H."/>
            <person name="Sato R."/>
            <person name="Murakawa M."/>
            <person name="Ihara Y."/>
            <person name="Oshima-Yamada Y."/>
            <person name="Ohtaka K."/>
            <person name="Satoh M."/>
            <person name="Sonobe K."/>
            <person name="Ishii M."/>
            <person name="Ohtani R."/>
            <person name="Kanamori-Sato M."/>
            <person name="Honoki R."/>
            <person name="Miyazaki D."/>
            <person name="Mochizuki H."/>
            <person name="Umetsu J."/>
            <person name="Higashi K."/>
            <person name="Shibata D."/>
            <person name="Kamiya Y."/>
            <person name="Sato N."/>
            <person name="Nakamura Y."/>
            <person name="Tabata S."/>
            <person name="Ida S."/>
            <person name="Kurokawa K."/>
            <person name="Ohta H."/>
        </authorList>
    </citation>
    <scope>NUCLEOTIDE SEQUENCE [LARGE SCALE GENOMIC DNA]</scope>
    <source>
        <strain evidence="4 5">NIES-2285</strain>
    </source>
</reference>
<dbReference type="InterPro" id="IPR012317">
    <property type="entry name" value="Poly(ADP-ribose)pol_cat_dom"/>
</dbReference>
<evidence type="ECO:0000313" key="5">
    <source>
        <dbReference type="Proteomes" id="UP000054558"/>
    </source>
</evidence>
<evidence type="ECO:0000313" key="4">
    <source>
        <dbReference type="EMBL" id="GAQ86138.1"/>
    </source>
</evidence>
<dbReference type="Pfam" id="PF00644">
    <property type="entry name" value="PARP"/>
    <property type="match status" value="1"/>
</dbReference>
<keyword evidence="1" id="KW-0328">Glycosyltransferase</keyword>
<name>A0A1Y1IDH6_KLENI</name>
<sequence length="397" mass="42165">MQKQRAKTVEHNKRALITVTNTVASIEARMKEALDQAAKVSQSSVAEGSAPLIGAEGTEKLQKKKAGKQTERRGKRKATEGEEERLLDGEGHLTINPEQKGTARTRAASSQAARAASDQAPVEKPVAQSLAPRKGQAAAGAGAAGRGGRVPKPKKKAAAGRRVKAVLPRIPAGPNWINAYGRPEPSEEAILDATKQLFAALGGRLAFLPKGDAEHNTIMASHLAATGVPIVAIHKVVHGPARLAAFEEEARALELVRKGGANVQNRRDAVQVCWHGTSEEALLSILKTGFTASRTVNGKSAGNGLYMAPTHAPTTSIGYTGGGDGHVGHMFLLRVILGGVEVGYAGMDLPSDPDLYDSAVDHLEDPSERVVWTPYLYSRILIEYVISFKVDHGGVWF</sequence>
<dbReference type="EC" id="2.4.2.-" evidence="1"/>
<dbReference type="PANTHER" id="PTHR32263:SF12">
    <property type="entry name" value="INACTIVE POLY [ADP-RIBOSE] POLYMERASE SRO4-RELATED"/>
    <property type="match status" value="1"/>
</dbReference>
<keyword evidence="1" id="KW-0808">Transferase</keyword>
<dbReference type="AlphaFoldDB" id="A0A1Y1IDH6"/>
<dbReference type="PANTHER" id="PTHR32263">
    <property type="entry name" value="INACTIVE POLY [ADP-RIBOSE] POLYMERASE SRO4-RELATED"/>
    <property type="match status" value="1"/>
</dbReference>
<accession>A0A1Y1IDH6</accession>
<gene>
    <name evidence="4" type="ORF">KFL_002720120</name>
</gene>
<dbReference type="InterPro" id="IPR044964">
    <property type="entry name" value="RCD1/SRO1-5"/>
</dbReference>
<keyword evidence="5" id="KW-1185">Reference proteome</keyword>
<feature type="region of interest" description="Disordered" evidence="2">
    <location>
        <begin position="40"/>
        <end position="163"/>
    </location>
</feature>
<feature type="compositionally biased region" description="Low complexity" evidence="2">
    <location>
        <begin position="102"/>
        <end position="120"/>
    </location>
</feature>